<protein>
    <submittedName>
        <fullName evidence="5">AraC family transcriptional regulator</fullName>
    </submittedName>
</protein>
<dbReference type="PANTHER" id="PTHR43280:SF32">
    <property type="entry name" value="TRANSCRIPTIONAL REGULATORY PROTEIN"/>
    <property type="match status" value="1"/>
</dbReference>
<dbReference type="InterPro" id="IPR018060">
    <property type="entry name" value="HTH_AraC"/>
</dbReference>
<dbReference type="RefSeq" id="WP_188092046.1">
    <property type="nucleotide sequence ID" value="NZ_JACVFC010000007.1"/>
</dbReference>
<proteinExistence type="predicted"/>
<evidence type="ECO:0000256" key="1">
    <source>
        <dbReference type="ARBA" id="ARBA00023015"/>
    </source>
</evidence>
<dbReference type="PROSITE" id="PS01124">
    <property type="entry name" value="HTH_ARAC_FAMILY_2"/>
    <property type="match status" value="1"/>
</dbReference>
<dbReference type="SMART" id="SM00342">
    <property type="entry name" value="HTH_ARAC"/>
    <property type="match status" value="1"/>
</dbReference>
<dbReference type="Gene3D" id="1.10.10.60">
    <property type="entry name" value="Homeodomain-like"/>
    <property type="match status" value="1"/>
</dbReference>
<dbReference type="Proteomes" id="UP000659124">
    <property type="component" value="Unassembled WGS sequence"/>
</dbReference>
<evidence type="ECO:0000259" key="4">
    <source>
        <dbReference type="PROSITE" id="PS01124"/>
    </source>
</evidence>
<sequence length="296" mass="34197">MKKRITKQQKNIQSLHLADVENTEFRIQPMAPFVKQNRDWLHNALRTDAYMMFWFHNTATRIQVDQEEIAITKDTILFIGKDRVHILMDEQYDGTAICFTEQFFCVTPDDADFLNNSPLFNRLQPLQYIKVTAEDKVFPMLVTMLELENAPENGATSRIVTRNLLQHFIIAAERKLKDTVAPAVISKDSQQLNAFRQLLDRDYRSVKSVAAYAARLHLTEKRLHAATTALLDKSPKQVIDEKVMLEARRLLIYSSKTTSEISFELGFLQVSNFIKYFRKHADLTPAAYRKAALLEA</sequence>
<keyword evidence="6" id="KW-1185">Reference proteome</keyword>
<comment type="caution">
    <text evidence="5">The sequence shown here is derived from an EMBL/GenBank/DDBJ whole genome shotgun (WGS) entry which is preliminary data.</text>
</comment>
<dbReference type="PANTHER" id="PTHR43280">
    <property type="entry name" value="ARAC-FAMILY TRANSCRIPTIONAL REGULATOR"/>
    <property type="match status" value="1"/>
</dbReference>
<evidence type="ECO:0000313" key="5">
    <source>
        <dbReference type="EMBL" id="MBC9934952.1"/>
    </source>
</evidence>
<keyword evidence="1" id="KW-0805">Transcription regulation</keyword>
<feature type="domain" description="HTH araC/xylS-type" evidence="4">
    <location>
        <begin position="193"/>
        <end position="291"/>
    </location>
</feature>
<organism evidence="5 6">
    <name type="scientific">Chitinophaga qingshengii</name>
    <dbReference type="NCBI Taxonomy" id="1569794"/>
    <lineage>
        <taxon>Bacteria</taxon>
        <taxon>Pseudomonadati</taxon>
        <taxon>Bacteroidota</taxon>
        <taxon>Chitinophagia</taxon>
        <taxon>Chitinophagales</taxon>
        <taxon>Chitinophagaceae</taxon>
        <taxon>Chitinophaga</taxon>
    </lineage>
</organism>
<reference evidence="5 6" key="1">
    <citation type="submission" date="2020-09" db="EMBL/GenBank/DDBJ databases">
        <title>Genome sequences of type strains of Chitinophaga qingshengii and Chitinophaga varians.</title>
        <authorList>
            <person name="Kittiwongwattana C."/>
        </authorList>
    </citation>
    <scope>NUCLEOTIDE SEQUENCE [LARGE SCALE GENOMIC DNA]</scope>
    <source>
        <strain evidence="5 6">JCM 30026</strain>
    </source>
</reference>
<evidence type="ECO:0000256" key="3">
    <source>
        <dbReference type="ARBA" id="ARBA00023163"/>
    </source>
</evidence>
<evidence type="ECO:0000313" key="6">
    <source>
        <dbReference type="Proteomes" id="UP000659124"/>
    </source>
</evidence>
<accession>A0ABR7TWZ9</accession>
<evidence type="ECO:0000256" key="2">
    <source>
        <dbReference type="ARBA" id="ARBA00023125"/>
    </source>
</evidence>
<dbReference type="SUPFAM" id="SSF46689">
    <property type="entry name" value="Homeodomain-like"/>
    <property type="match status" value="1"/>
</dbReference>
<gene>
    <name evidence="5" type="ORF">ICL07_31535</name>
</gene>
<keyword evidence="2" id="KW-0238">DNA-binding</keyword>
<dbReference type="EMBL" id="JACVFC010000007">
    <property type="protein sequence ID" value="MBC9934952.1"/>
    <property type="molecule type" value="Genomic_DNA"/>
</dbReference>
<dbReference type="Pfam" id="PF12833">
    <property type="entry name" value="HTH_18"/>
    <property type="match status" value="1"/>
</dbReference>
<name>A0ABR7TWZ9_9BACT</name>
<keyword evidence="3" id="KW-0804">Transcription</keyword>
<dbReference type="InterPro" id="IPR009057">
    <property type="entry name" value="Homeodomain-like_sf"/>
</dbReference>